<dbReference type="PANTHER" id="PTHR43427:SF12">
    <property type="entry name" value="CHLORIDE TRANSPORTER"/>
    <property type="match status" value="1"/>
</dbReference>
<dbReference type="GO" id="GO:0015108">
    <property type="term" value="F:chloride transmembrane transporter activity"/>
    <property type="evidence" value="ECO:0007669"/>
    <property type="project" value="InterPro"/>
</dbReference>
<evidence type="ECO:0000256" key="4">
    <source>
        <dbReference type="ARBA" id="ARBA00023136"/>
    </source>
</evidence>
<dbReference type="SUPFAM" id="SSF81340">
    <property type="entry name" value="Clc chloride channel"/>
    <property type="match status" value="1"/>
</dbReference>
<keyword evidence="3 5" id="KW-1133">Transmembrane helix</keyword>
<evidence type="ECO:0000256" key="5">
    <source>
        <dbReference type="SAM" id="Phobius"/>
    </source>
</evidence>
<comment type="caution">
    <text evidence="6">The sequence shown here is derived from an EMBL/GenBank/DDBJ whole genome shotgun (WGS) entry which is preliminary data.</text>
</comment>
<proteinExistence type="predicted"/>
<name>A0A8S1JBP1_9CHLO</name>
<evidence type="ECO:0000256" key="1">
    <source>
        <dbReference type="ARBA" id="ARBA00004141"/>
    </source>
</evidence>
<dbReference type="Pfam" id="PF00654">
    <property type="entry name" value="Voltage_CLC"/>
    <property type="match status" value="1"/>
</dbReference>
<dbReference type="AlphaFoldDB" id="A0A8S1JBP1"/>
<feature type="transmembrane region" description="Helical" evidence="5">
    <location>
        <begin position="77"/>
        <end position="101"/>
    </location>
</feature>
<evidence type="ECO:0000313" key="6">
    <source>
        <dbReference type="EMBL" id="CAD7703550.1"/>
    </source>
</evidence>
<keyword evidence="4 5" id="KW-0472">Membrane</keyword>
<dbReference type="Proteomes" id="UP000708148">
    <property type="component" value="Unassembled WGS sequence"/>
</dbReference>
<evidence type="ECO:0000313" key="7">
    <source>
        <dbReference type="Proteomes" id="UP000708148"/>
    </source>
</evidence>
<keyword evidence="7" id="KW-1185">Reference proteome</keyword>
<feature type="transmembrane region" description="Helical" evidence="5">
    <location>
        <begin position="193"/>
        <end position="211"/>
    </location>
</feature>
<keyword evidence="2 5" id="KW-0812">Transmembrane</keyword>
<feature type="transmembrane region" description="Helical" evidence="5">
    <location>
        <begin position="153"/>
        <end position="172"/>
    </location>
</feature>
<organism evidence="6 7">
    <name type="scientific">Ostreobium quekettii</name>
    <dbReference type="NCBI Taxonomy" id="121088"/>
    <lineage>
        <taxon>Eukaryota</taxon>
        <taxon>Viridiplantae</taxon>
        <taxon>Chlorophyta</taxon>
        <taxon>core chlorophytes</taxon>
        <taxon>Ulvophyceae</taxon>
        <taxon>TCBD clade</taxon>
        <taxon>Bryopsidales</taxon>
        <taxon>Ostreobineae</taxon>
        <taxon>Ostreobiaceae</taxon>
        <taxon>Ostreobium</taxon>
    </lineage>
</organism>
<protein>
    <submittedName>
        <fullName evidence="6">Uncharacterized protein</fullName>
    </submittedName>
</protein>
<dbReference type="InterPro" id="IPR014743">
    <property type="entry name" value="Cl-channel_core"/>
</dbReference>
<dbReference type="CDD" id="cd00400">
    <property type="entry name" value="Voltage_gated_ClC"/>
    <property type="match status" value="1"/>
</dbReference>
<reference evidence="6" key="1">
    <citation type="submission" date="2020-12" db="EMBL/GenBank/DDBJ databases">
        <authorList>
            <person name="Iha C."/>
        </authorList>
    </citation>
    <scope>NUCLEOTIDE SEQUENCE</scope>
</reference>
<feature type="non-terminal residue" evidence="6">
    <location>
        <position position="1"/>
    </location>
</feature>
<sequence>VLGAPGDLPATVDAIHSTGMVPVAQVPAIFLCSTLSIVSGSSLGPEAAILALCAASVGWLSKNVLGHGGRALRACTLMGAASGISALFGVGLAGTMFAFEVLHRNGPQFFEPLPYALASSMVCLAAMRALSGLDPMGPVWAFRDPLLFVDSRHLAIGAILGVVSAAMALAFIKISATMRAGFRAVSLDPMRRPIVASAAGGAILGLIGAALPQTMFWSEGAIGVIANPQSPIPHVWPQGGIWAPVPNPPSPGVWAVIAVTKLLTIGISAAAGLRGGDSSSL</sequence>
<dbReference type="InterPro" id="IPR001807">
    <property type="entry name" value="ClC"/>
</dbReference>
<gene>
    <name evidence="6" type="ORF">OSTQU699_LOCUS8907</name>
</gene>
<evidence type="ECO:0000256" key="2">
    <source>
        <dbReference type="ARBA" id="ARBA00022692"/>
    </source>
</evidence>
<comment type="subcellular location">
    <subcellularLocation>
        <location evidence="1">Membrane</location>
        <topology evidence="1">Multi-pass membrane protein</topology>
    </subcellularLocation>
</comment>
<feature type="transmembrane region" description="Helical" evidence="5">
    <location>
        <begin position="47"/>
        <end position="65"/>
    </location>
</feature>
<accession>A0A8S1JBP1</accession>
<dbReference type="Gene3D" id="1.10.3080.10">
    <property type="entry name" value="Clc chloride channel"/>
    <property type="match status" value="1"/>
</dbReference>
<dbReference type="PANTHER" id="PTHR43427">
    <property type="entry name" value="CHLORIDE CHANNEL PROTEIN CLC-E"/>
    <property type="match status" value="1"/>
</dbReference>
<dbReference type="EMBL" id="CAJHUC010002296">
    <property type="protein sequence ID" value="CAD7703550.1"/>
    <property type="molecule type" value="Genomic_DNA"/>
</dbReference>
<feature type="transmembrane region" description="Helical" evidence="5">
    <location>
        <begin position="252"/>
        <end position="273"/>
    </location>
</feature>
<dbReference type="InterPro" id="IPR050368">
    <property type="entry name" value="ClC-type_chloride_channel"/>
</dbReference>
<evidence type="ECO:0000256" key="3">
    <source>
        <dbReference type="ARBA" id="ARBA00022989"/>
    </source>
</evidence>
<dbReference type="GO" id="GO:0016020">
    <property type="term" value="C:membrane"/>
    <property type="evidence" value="ECO:0007669"/>
    <property type="project" value="UniProtKB-SubCell"/>
</dbReference>
<dbReference type="OrthoDB" id="509547at2759"/>